<sequence length="597" mass="64579">MPLPTARDLAWPPKQLAEITPVLETWSAWYEGTPDALVRAYGGNTSAFTEPSTRPAQRRGGVVGALARFWWGRPIDDASQRRDQLHVPVAADLARVSADLLYAEPPTLTLAADAAQERQDAQAGGETQTREPSVTQQRLDEYVDDGFHTVLATGAEIGAILGGRYQRVTWDPAVIGKPFLTTVDADAALPEFRWGCLVAVTFWHVVDRQGGTVWRHLERHELDDDGRGLIFHGLYEGTGATLGVQRELTAHPATEPLAAQVDDQGALVTGRTPGLCVEYIPNQLPQRRWRKDPIGRNLGRSDLDGVEQLMDALDEAYSSLWRDIRLAKGRIVVASQLLESSGPGQGAEFNLDREVYEAVKGMAPENGALPITPNQFEIRVDEHLRACDDATARIISTAGYSAQTLSDGVEGGQMTATEVHARERRSYSTRDRKIRAERPAIARLAEKMLTIDAEVFGTRGLEPGVVHVEFGETVQDGLITLASTAQLLSAARAASTQTKVEMVHPDWSPDQVKAEVGRILAEDAGEVLASPDDVPPAAQADPTKVKAQFDALGVGVRAGVDPDDAADRVGLDGVRFTGAVPTSLRLPESDAASLEQA</sequence>
<dbReference type="Proteomes" id="UP000037387">
    <property type="component" value="Unassembled WGS sequence"/>
</dbReference>
<evidence type="ECO:0008006" key="4">
    <source>
        <dbReference type="Google" id="ProtNLM"/>
    </source>
</evidence>
<name>A0A0M0F5X2_CELCE</name>
<dbReference type="PATRIC" id="fig|1350482.3.peg.3111"/>
<dbReference type="EMBL" id="ATNL01000011">
    <property type="protein sequence ID" value="KON72591.1"/>
    <property type="molecule type" value="Genomic_DNA"/>
</dbReference>
<evidence type="ECO:0000256" key="1">
    <source>
        <dbReference type="SAM" id="MobiDB-lite"/>
    </source>
</evidence>
<organism evidence="2 3">
    <name type="scientific">Cellulosimicrobium cellulans F16</name>
    <dbReference type="NCBI Taxonomy" id="1350482"/>
    <lineage>
        <taxon>Bacteria</taxon>
        <taxon>Bacillati</taxon>
        <taxon>Actinomycetota</taxon>
        <taxon>Actinomycetes</taxon>
        <taxon>Micrococcales</taxon>
        <taxon>Promicromonosporaceae</taxon>
        <taxon>Cellulosimicrobium</taxon>
    </lineage>
</organism>
<feature type="region of interest" description="Disordered" evidence="1">
    <location>
        <begin position="116"/>
        <end position="135"/>
    </location>
</feature>
<accession>A0A0M0F5X2</accession>
<comment type="caution">
    <text evidence="2">The sequence shown here is derived from an EMBL/GenBank/DDBJ whole genome shotgun (WGS) entry which is preliminary data.</text>
</comment>
<dbReference type="AlphaFoldDB" id="A0A0M0F5X2"/>
<keyword evidence="3" id="KW-1185">Reference proteome</keyword>
<gene>
    <name evidence="2" type="ORF">M768_13875</name>
</gene>
<evidence type="ECO:0000313" key="3">
    <source>
        <dbReference type="Proteomes" id="UP000037387"/>
    </source>
</evidence>
<protein>
    <recommendedName>
        <fullName evidence="4">Phage portal protein</fullName>
    </recommendedName>
</protein>
<dbReference type="RefSeq" id="WP_053371108.1">
    <property type="nucleotide sequence ID" value="NZ_KQ435292.1"/>
</dbReference>
<reference evidence="2 3" key="1">
    <citation type="journal article" date="2015" name="Sci. Rep.">
        <title>Functional and structural properties of a novel cellulosome-like multienzyme complex: efficient glycoside hydrolysis of water-insoluble 7-xylosyl-10-deacetylpaclitaxel.</title>
        <authorList>
            <person name="Dou T.Y."/>
            <person name="Luan H.W."/>
            <person name="Ge G.B."/>
            <person name="Dong M.M."/>
            <person name="Zou H.F."/>
            <person name="He Y.Q."/>
            <person name="Cui P."/>
            <person name="Wang J.Y."/>
            <person name="Hao D.C."/>
            <person name="Yang S.L."/>
            <person name="Yang L."/>
        </authorList>
    </citation>
    <scope>NUCLEOTIDE SEQUENCE [LARGE SCALE GENOMIC DNA]</scope>
    <source>
        <strain evidence="2 3">F16</strain>
    </source>
</reference>
<evidence type="ECO:0000313" key="2">
    <source>
        <dbReference type="EMBL" id="KON72591.1"/>
    </source>
</evidence>
<proteinExistence type="predicted"/>